<comment type="pathway">
    <text evidence="3">Carbohydrate degradation; glycolysis; D-glyceraldehyde 3-phosphate from glycerone phosphate: step 1/1.</text>
</comment>
<dbReference type="GO" id="GO:0019563">
    <property type="term" value="P:glycerol catabolic process"/>
    <property type="evidence" value="ECO:0007669"/>
    <property type="project" value="TreeGrafter"/>
</dbReference>
<reference evidence="4 5" key="1">
    <citation type="journal article" date="2016" name="Nat. Commun.">
        <title>Thousands of microbial genomes shed light on interconnected biogeochemical processes in an aquifer system.</title>
        <authorList>
            <person name="Anantharaman K."/>
            <person name="Brown C.T."/>
            <person name="Hug L.A."/>
            <person name="Sharon I."/>
            <person name="Castelle C.J."/>
            <person name="Probst A.J."/>
            <person name="Thomas B.C."/>
            <person name="Singh A."/>
            <person name="Wilkins M.J."/>
            <person name="Karaoz U."/>
            <person name="Brodie E.L."/>
            <person name="Williams K.H."/>
            <person name="Hubbard S.S."/>
            <person name="Banfield J.F."/>
        </authorList>
    </citation>
    <scope>NUCLEOTIDE SEQUENCE [LARGE SCALE GENOMIC DNA]</scope>
</reference>
<dbReference type="GO" id="GO:0005829">
    <property type="term" value="C:cytosol"/>
    <property type="evidence" value="ECO:0007669"/>
    <property type="project" value="TreeGrafter"/>
</dbReference>
<dbReference type="GO" id="GO:0006094">
    <property type="term" value="P:gluconeogenesis"/>
    <property type="evidence" value="ECO:0007669"/>
    <property type="project" value="UniProtKB-UniPathway"/>
</dbReference>
<evidence type="ECO:0000256" key="1">
    <source>
        <dbReference type="ARBA" id="ARBA00007422"/>
    </source>
</evidence>
<dbReference type="InterPro" id="IPR013785">
    <property type="entry name" value="Aldolase_TIM"/>
</dbReference>
<comment type="similarity">
    <text evidence="1 3">Belongs to the triosephosphate isomerase family.</text>
</comment>
<comment type="subcellular location">
    <subcellularLocation>
        <location evidence="3">Cytoplasm</location>
    </subcellularLocation>
</comment>
<dbReference type="InterPro" id="IPR000652">
    <property type="entry name" value="Triosephosphate_isomerase"/>
</dbReference>
<organism evidence="4 5">
    <name type="scientific">Candidatus Lloydbacteria bacterium RIFCSPLOWO2_01_FULL_50_20</name>
    <dbReference type="NCBI Taxonomy" id="1798665"/>
    <lineage>
        <taxon>Bacteria</taxon>
        <taxon>Candidatus Lloydiibacteriota</taxon>
    </lineage>
</organism>
<keyword evidence="3" id="KW-0963">Cytoplasm</keyword>
<comment type="catalytic activity">
    <reaction evidence="3">
        <text>D-glyceraldehyde 3-phosphate = dihydroxyacetone phosphate</text>
        <dbReference type="Rhea" id="RHEA:18585"/>
        <dbReference type="ChEBI" id="CHEBI:57642"/>
        <dbReference type="ChEBI" id="CHEBI:59776"/>
        <dbReference type="EC" id="5.3.1.1"/>
    </reaction>
</comment>
<sequence>MKLVVGNWKMYPKTLSAGKKIAEAIKKNGTRAHLRGRRGQIKVVLCPPACFVAPLLGQLKRSPIAVGAQNAFITDEGAFTGEISPAALKDLGVAYVILGHSERRALGEDDTVVAQKIIAAVKANLKVILCVGEHVRDDAGTYFTEVGKELRASLAGLPKSETKHLIIAYEPIWAIGAKALRAALPKDFREMSIFIRRNLVDRFGKKAGFAIPILYGGSVDDRNAEGFLSLGGADGFLVGRASLDAEKFSRIIMAAQNSR</sequence>
<dbReference type="SUPFAM" id="SSF51351">
    <property type="entry name" value="Triosephosphate isomerase (TIM)"/>
    <property type="match status" value="1"/>
</dbReference>
<dbReference type="EMBL" id="MHLP01000002">
    <property type="protein sequence ID" value="OGZ13869.1"/>
    <property type="molecule type" value="Genomic_DNA"/>
</dbReference>
<gene>
    <name evidence="4" type="ORF">A2942_02940</name>
</gene>
<dbReference type="STRING" id="1798665.A2942_02940"/>
<dbReference type="GO" id="GO:0004807">
    <property type="term" value="F:triose-phosphate isomerase activity"/>
    <property type="evidence" value="ECO:0007669"/>
    <property type="project" value="UniProtKB-EC"/>
</dbReference>
<dbReference type="PROSITE" id="PS51440">
    <property type="entry name" value="TIM_2"/>
    <property type="match status" value="1"/>
</dbReference>
<dbReference type="UniPathway" id="UPA00138"/>
<comment type="caution">
    <text evidence="4">The sequence shown here is derived from an EMBL/GenBank/DDBJ whole genome shotgun (WGS) entry which is preliminary data.</text>
</comment>
<evidence type="ECO:0000313" key="4">
    <source>
        <dbReference type="EMBL" id="OGZ13869.1"/>
    </source>
</evidence>
<keyword evidence="3" id="KW-0312">Gluconeogenesis</keyword>
<dbReference type="PANTHER" id="PTHR21139:SF42">
    <property type="entry name" value="TRIOSEPHOSPHATE ISOMERASE"/>
    <property type="match status" value="1"/>
</dbReference>
<evidence type="ECO:0000256" key="2">
    <source>
        <dbReference type="ARBA" id="ARBA00023235"/>
    </source>
</evidence>
<accession>A0A1G2DJS3</accession>
<dbReference type="AlphaFoldDB" id="A0A1G2DJS3"/>
<dbReference type="Proteomes" id="UP000178534">
    <property type="component" value="Unassembled WGS sequence"/>
</dbReference>
<comment type="pathway">
    <text evidence="3">Carbohydrate biosynthesis; gluconeogenesis.</text>
</comment>
<dbReference type="Gene3D" id="3.20.20.70">
    <property type="entry name" value="Aldolase class I"/>
    <property type="match status" value="1"/>
</dbReference>
<evidence type="ECO:0000256" key="3">
    <source>
        <dbReference type="RuleBase" id="RU363013"/>
    </source>
</evidence>
<dbReference type="GO" id="GO:0006096">
    <property type="term" value="P:glycolytic process"/>
    <property type="evidence" value="ECO:0007669"/>
    <property type="project" value="UniProtKB-UniPathway"/>
</dbReference>
<dbReference type="Pfam" id="PF00121">
    <property type="entry name" value="TIM"/>
    <property type="match status" value="1"/>
</dbReference>
<keyword evidence="3" id="KW-0324">Glycolysis</keyword>
<keyword evidence="2 3" id="KW-0413">Isomerase</keyword>
<dbReference type="GO" id="GO:0046166">
    <property type="term" value="P:glyceraldehyde-3-phosphate biosynthetic process"/>
    <property type="evidence" value="ECO:0007669"/>
    <property type="project" value="TreeGrafter"/>
</dbReference>
<dbReference type="InterPro" id="IPR035990">
    <property type="entry name" value="TIM_sf"/>
</dbReference>
<dbReference type="UniPathway" id="UPA00109">
    <property type="reaction ID" value="UER00189"/>
</dbReference>
<protein>
    <recommendedName>
        <fullName evidence="3">Triosephosphate isomerase</fullName>
        <ecNumber evidence="3">5.3.1.1</ecNumber>
    </recommendedName>
</protein>
<dbReference type="EC" id="5.3.1.1" evidence="3"/>
<comment type="subunit">
    <text evidence="3">Homodimer.</text>
</comment>
<name>A0A1G2DJS3_9BACT</name>
<dbReference type="CDD" id="cd00311">
    <property type="entry name" value="TIM"/>
    <property type="match status" value="1"/>
</dbReference>
<dbReference type="PANTHER" id="PTHR21139">
    <property type="entry name" value="TRIOSEPHOSPHATE ISOMERASE"/>
    <property type="match status" value="1"/>
</dbReference>
<evidence type="ECO:0000313" key="5">
    <source>
        <dbReference type="Proteomes" id="UP000178534"/>
    </source>
</evidence>
<proteinExistence type="inferred from homology"/>